<sequence>MLAAMAVPAAASGHTKRSRRLAGAKLSSRRSPQRVADASRKCRWGPSSRHLCSLSRRGSSLPARRRHCYSLTPGHRGQLRSTRLLPERARFLPDRSEVPAPSVLTESQQTSCGANRWQGLPCPRPGSPPSGTPSADPENKAQRSAQVGEQDPADRPLPEGTRLLSLSRGLALGYFRCSSTPPLRAVRSRN</sequence>
<dbReference type="MGI" id="MGI:3704491">
    <property type="gene designation" value="Gm10353"/>
</dbReference>
<proteinExistence type="evidence at transcript level"/>
<reference evidence="2" key="5">
    <citation type="journal article" date="2002" name="Nature">
        <title>Analysis of the mouse transcriptome based on functional annotation of 60,770 full-length cDNAs.</title>
        <authorList>
            <consortium name="The FANTOM Consortium and the RIKEN Genome Exploration Research Group Phase I and II Team"/>
        </authorList>
    </citation>
    <scope>NUCLEOTIDE SEQUENCE</scope>
    <source>
        <strain evidence="2">C57BL/6J</strain>
        <tissue evidence="2">Pituitary gland</tissue>
    </source>
</reference>
<accession>Q3UZW1</accession>
<feature type="compositionally biased region" description="Low complexity" evidence="1">
    <location>
        <begin position="1"/>
        <end position="11"/>
    </location>
</feature>
<organism evidence="2">
    <name type="scientific">Mus musculus</name>
    <name type="common">Mouse</name>
    <dbReference type="NCBI Taxonomy" id="10090"/>
    <lineage>
        <taxon>Eukaryota</taxon>
        <taxon>Metazoa</taxon>
        <taxon>Chordata</taxon>
        <taxon>Craniata</taxon>
        <taxon>Vertebrata</taxon>
        <taxon>Euteleostomi</taxon>
        <taxon>Mammalia</taxon>
        <taxon>Eutheria</taxon>
        <taxon>Euarchontoglires</taxon>
        <taxon>Glires</taxon>
        <taxon>Rodentia</taxon>
        <taxon>Myomorpha</taxon>
        <taxon>Muroidea</taxon>
        <taxon>Muridae</taxon>
        <taxon>Murinae</taxon>
        <taxon>Mus</taxon>
        <taxon>Mus</taxon>
    </lineage>
</organism>
<reference evidence="2" key="4">
    <citation type="journal article" date="2001" name="Nature">
        <title>Functional annotation of a full-length mouse cDNA collection.</title>
        <authorList>
            <consortium name="The RIKEN Genome Exploration Research Group Phase II Team and the FANTOM Consortium"/>
        </authorList>
    </citation>
    <scope>NUCLEOTIDE SEQUENCE</scope>
    <source>
        <strain evidence="2">C57BL/6J</strain>
        <tissue evidence="2">Pituitary gland</tissue>
    </source>
</reference>
<evidence type="ECO:0000313" key="2">
    <source>
        <dbReference type="EMBL" id="BAE21744.1"/>
    </source>
</evidence>
<reference evidence="2" key="1">
    <citation type="journal article" date="1999" name="Methods Enzymol.">
        <title>High-efficiency full-length cDNA cloning.</title>
        <authorList>
            <person name="Carninci P."/>
            <person name="Hayashizaki Y."/>
        </authorList>
    </citation>
    <scope>NUCLEOTIDE SEQUENCE</scope>
    <source>
        <strain evidence="2">C57BL/6J</strain>
        <tissue evidence="2">Pituitary gland</tissue>
    </source>
</reference>
<feature type="compositionally biased region" description="Polar residues" evidence="1">
    <location>
        <begin position="104"/>
        <end position="113"/>
    </location>
</feature>
<gene>
    <name evidence="3" type="primary">Gm10353</name>
    <name evidence="3" type="synonym">Eml3</name>
</gene>
<reference evidence="2" key="3">
    <citation type="journal article" date="2000" name="Genome Res.">
        <title>RIKEN integrated sequence analysis (RISA) system--384-format sequencing pipeline with 384 multicapillary sequencer.</title>
        <authorList>
            <person name="Shibata K."/>
            <person name="Itoh M."/>
            <person name="Aizawa K."/>
            <person name="Nagaoka S."/>
            <person name="Sasaki N."/>
            <person name="Carninci P."/>
            <person name="Konno H."/>
            <person name="Akiyama J."/>
            <person name="Nishi K."/>
            <person name="Kitsunai T."/>
            <person name="Tashiro H."/>
            <person name="Itoh M."/>
            <person name="Sumi N."/>
            <person name="Ishii Y."/>
            <person name="Nakamura S."/>
            <person name="Hazama M."/>
            <person name="Nishine T."/>
            <person name="Harada A."/>
            <person name="Yamamoto R."/>
            <person name="Matsumoto H."/>
            <person name="Sakaguchi S."/>
            <person name="Ikegami T."/>
            <person name="Kashiwagi K."/>
            <person name="Fujiwake S."/>
            <person name="Inoue K."/>
            <person name="Togawa Y."/>
            <person name="Izawa M."/>
            <person name="Ohara E."/>
            <person name="Watahiki M."/>
            <person name="Yoneda Y."/>
            <person name="Ishikawa T."/>
            <person name="Ozawa K."/>
            <person name="Tanaka T."/>
            <person name="Matsuura S."/>
            <person name="Kawai J."/>
            <person name="Okazaki Y."/>
            <person name="Muramatsu M."/>
            <person name="Inoue Y."/>
            <person name="Kira A."/>
            <person name="Hayashizaki Y."/>
        </authorList>
    </citation>
    <scope>NUCLEOTIDE SEQUENCE</scope>
    <source>
        <strain evidence="2">C57BL/6J</strain>
        <tissue evidence="2">Pituitary gland</tissue>
    </source>
</reference>
<dbReference type="AGR" id="MGI:3704491"/>
<reference evidence="2" key="2">
    <citation type="journal article" date="2000" name="Genome Res.">
        <title>Normalization and subtraction of cap-trapper-selected cDNAs to prepare full-length cDNA libraries for rapid discovery of new genes.</title>
        <authorList>
            <person name="Carninci P."/>
            <person name="Shibata Y."/>
            <person name="Hayatsu N."/>
            <person name="Sugahara Y."/>
            <person name="Shibata K."/>
            <person name="Itoh M."/>
            <person name="Konno H."/>
            <person name="Okazaki Y."/>
            <person name="Muramatsu M."/>
            <person name="Hayashizaki Y."/>
        </authorList>
    </citation>
    <scope>NUCLEOTIDE SEQUENCE</scope>
    <source>
        <strain evidence="2">C57BL/6J</strain>
        <tissue evidence="2">Pituitary gland</tissue>
    </source>
</reference>
<protein>
    <submittedName>
        <fullName evidence="2">Uncharacterized protein</fullName>
    </submittedName>
</protein>
<dbReference type="EMBL" id="AK133601">
    <property type="protein sequence ID" value="BAE21744.1"/>
    <property type="molecule type" value="mRNA"/>
</dbReference>
<feature type="compositionally biased region" description="Pro residues" evidence="1">
    <location>
        <begin position="122"/>
        <end position="131"/>
    </location>
</feature>
<reference evidence="2" key="8">
    <citation type="journal article" date="2005" name="Science">
        <title>Antisense Transcription in the Mammalian Transcriptome.</title>
        <authorList>
            <consortium name="RIKEN Genome Exploration Research Group and Genome Science Group (Genome Network Project Core Group) and the FANTOM Consortium"/>
        </authorList>
    </citation>
    <scope>NUCLEOTIDE SEQUENCE</scope>
    <source>
        <strain evidence="2">C57BL/6J</strain>
        <tissue evidence="2">Pituitary gland</tissue>
    </source>
</reference>
<dbReference type="AlphaFoldDB" id="Q3UZW1"/>
<name>Q3UZW1_MOUSE</name>
<dbReference type="PeptideAtlas" id="Q3UZW1"/>
<evidence type="ECO:0000313" key="3">
    <source>
        <dbReference type="MGI" id="MGI:3704491"/>
    </source>
</evidence>
<evidence type="ECO:0000256" key="1">
    <source>
        <dbReference type="SAM" id="MobiDB-lite"/>
    </source>
</evidence>
<reference evidence="2" key="7">
    <citation type="journal article" date="2005" name="Science">
        <title>The Transcriptional Landscape of the Mammalian Genome.</title>
        <authorList>
            <consortium name="The FANTOM Consortium"/>
            <consortium name="Riken Genome Exploration Research Group and Genome Science Group (Genome Network Project Core Group)"/>
        </authorList>
    </citation>
    <scope>NUCLEOTIDE SEQUENCE</scope>
    <source>
        <strain evidence="2">C57BL/6J</strain>
        <tissue evidence="2">Pituitary gland</tissue>
    </source>
</reference>
<feature type="compositionally biased region" description="Basic residues" evidence="1">
    <location>
        <begin position="14"/>
        <end position="32"/>
    </location>
</feature>
<feature type="region of interest" description="Disordered" evidence="1">
    <location>
        <begin position="92"/>
        <end position="160"/>
    </location>
</feature>
<reference evidence="2" key="6">
    <citation type="submission" date="2004-03" db="EMBL/GenBank/DDBJ databases">
        <authorList>
            <person name="Arakawa T."/>
            <person name="Carninci P."/>
            <person name="Fukuda S."/>
            <person name="Hashizume W."/>
            <person name="Hayashida K."/>
            <person name="Hori F."/>
            <person name="Iida J."/>
            <person name="Imamura K."/>
            <person name="Imotani K."/>
            <person name="Itoh M."/>
            <person name="Kanagawa S."/>
            <person name="Kawai J."/>
            <person name="Kojima M."/>
            <person name="Konno H."/>
            <person name="Murata M."/>
            <person name="Nakamura M."/>
            <person name="Ninomiya N."/>
            <person name="Nishiyori H."/>
            <person name="Nomura K."/>
            <person name="Ohno M."/>
            <person name="Sakazume N."/>
            <person name="Sano H."/>
            <person name="Sasaki D."/>
            <person name="Shibata K."/>
            <person name="Shiraki T."/>
            <person name="Tagami M."/>
            <person name="Tagami Y."/>
            <person name="Waki K."/>
            <person name="Watahiki A."/>
            <person name="Muramatsu M."/>
            <person name="Hayashizaki Y."/>
        </authorList>
    </citation>
    <scope>NUCLEOTIDE SEQUENCE</scope>
    <source>
        <strain evidence="2">C57BL/6J</strain>
        <tissue evidence="2">Pituitary gland</tissue>
    </source>
</reference>
<feature type="region of interest" description="Disordered" evidence="1">
    <location>
        <begin position="1"/>
        <end position="42"/>
    </location>
</feature>